<sequence length="487" mass="54339">MTLRAYSFPKYVQGDRTEWMVRIPDGWYEYRMDAMSTGWMVRVPDGCYEYRMDGGVPDVPVGEEEYLYTAVCSCMDNATVSNVSKSETANKIEQCFSSFTLTPKLVRILSGFAIGSFLGLGVRSALRHTRGAERAELGSVKLLSGVGLAFRALGLATVITCSSFGLLVVGISAAFDVNTPRQFGAKMRLLCGDRLRLNKKQSIATLREVFVIAEDTAVHPPDSIDGRSKQKAEKSLVATGAIVLALCVIVLVFCAFQQHPLPVSSRTLFVIAHPDDETMFFAPTIHGVRASGAAIYLLCLSTGNMEGLGVKRKYELAHAARMLGIKDDNIMLLDYDAFQDGFVSWCKEELAKAILRHMQILDVDTVITFDEDGVSAHPNHVSCFRALQYLYSNGLIPAGVQVFVLESVALWRKYALVLDACISAVHSTFLYVSSPPAYVNAWRAMLCHSTQLLWFRYLYMLFSRYVCINTLRRIPLQQRYYVYKKNT</sequence>
<dbReference type="Gene3D" id="3.40.50.10320">
    <property type="entry name" value="LmbE-like"/>
    <property type="match status" value="1"/>
</dbReference>
<comment type="similarity">
    <text evidence="1">Belongs to the PIGL family.</text>
</comment>
<name>A0A183UR68_TOXCA</name>
<dbReference type="GO" id="GO:0005783">
    <property type="term" value="C:endoplasmic reticulum"/>
    <property type="evidence" value="ECO:0007669"/>
    <property type="project" value="TreeGrafter"/>
</dbReference>
<evidence type="ECO:0000256" key="3">
    <source>
        <dbReference type="SAM" id="Phobius"/>
    </source>
</evidence>
<dbReference type="EMBL" id="UYWY01020692">
    <property type="protein sequence ID" value="VDM42309.1"/>
    <property type="molecule type" value="Genomic_DNA"/>
</dbReference>
<dbReference type="GO" id="GO:0016020">
    <property type="term" value="C:membrane"/>
    <property type="evidence" value="ECO:0007669"/>
    <property type="project" value="GOC"/>
</dbReference>
<keyword evidence="5" id="KW-1185">Reference proteome</keyword>
<dbReference type="PANTHER" id="PTHR12993:SF11">
    <property type="entry name" value="N-ACETYLGLUCOSAMINYL-PHOSPHATIDYLINOSITOL DE-N-ACETYLASE"/>
    <property type="match status" value="1"/>
</dbReference>
<evidence type="ECO:0000313" key="6">
    <source>
        <dbReference type="WBParaSite" id="TCNE_0001098801-mRNA-1"/>
    </source>
</evidence>
<dbReference type="AlphaFoldDB" id="A0A183UR68"/>
<organism evidence="5 6">
    <name type="scientific">Toxocara canis</name>
    <name type="common">Canine roundworm</name>
    <dbReference type="NCBI Taxonomy" id="6265"/>
    <lineage>
        <taxon>Eukaryota</taxon>
        <taxon>Metazoa</taxon>
        <taxon>Ecdysozoa</taxon>
        <taxon>Nematoda</taxon>
        <taxon>Chromadorea</taxon>
        <taxon>Rhabditida</taxon>
        <taxon>Spirurina</taxon>
        <taxon>Ascaridomorpha</taxon>
        <taxon>Ascaridoidea</taxon>
        <taxon>Toxocaridae</taxon>
        <taxon>Toxocara</taxon>
    </lineage>
</organism>
<evidence type="ECO:0000256" key="1">
    <source>
        <dbReference type="ARBA" id="ARBA00006066"/>
    </source>
</evidence>
<evidence type="ECO:0000313" key="5">
    <source>
        <dbReference type="Proteomes" id="UP000050794"/>
    </source>
</evidence>
<dbReference type="WBParaSite" id="TCNE_0001098801-mRNA-1">
    <property type="protein sequence ID" value="TCNE_0001098801-mRNA-1"/>
    <property type="gene ID" value="TCNE_0001098801"/>
</dbReference>
<dbReference type="Pfam" id="PF02585">
    <property type="entry name" value="PIG-L"/>
    <property type="match status" value="1"/>
</dbReference>
<evidence type="ECO:0000313" key="4">
    <source>
        <dbReference type="EMBL" id="VDM42309.1"/>
    </source>
</evidence>
<keyword evidence="3" id="KW-0472">Membrane</keyword>
<reference evidence="6" key="1">
    <citation type="submission" date="2016-06" db="UniProtKB">
        <authorList>
            <consortium name="WormBaseParasite"/>
        </authorList>
    </citation>
    <scope>IDENTIFICATION</scope>
</reference>
<dbReference type="GO" id="GO:0006506">
    <property type="term" value="P:GPI anchor biosynthetic process"/>
    <property type="evidence" value="ECO:0007669"/>
    <property type="project" value="UniProtKB-UniPathway"/>
</dbReference>
<keyword evidence="3" id="KW-1133">Transmembrane helix</keyword>
<gene>
    <name evidence="4" type="ORF">TCNE_LOCUS10988</name>
</gene>
<feature type="transmembrane region" description="Helical" evidence="3">
    <location>
        <begin position="236"/>
        <end position="259"/>
    </location>
</feature>
<protein>
    <recommendedName>
        <fullName evidence="2">N-acetylglucosaminylphosphatidylinositol deacetylase</fullName>
        <ecNumber evidence="2">3.5.1.89</ecNumber>
    </recommendedName>
</protein>
<reference evidence="4 5" key="2">
    <citation type="submission" date="2018-11" db="EMBL/GenBank/DDBJ databases">
        <authorList>
            <consortium name="Pathogen Informatics"/>
        </authorList>
    </citation>
    <scope>NUCLEOTIDE SEQUENCE [LARGE SCALE GENOMIC DNA]</scope>
</reference>
<dbReference type="UniPathway" id="UPA00196"/>
<dbReference type="InterPro" id="IPR003737">
    <property type="entry name" value="GlcNAc_PI_deacetylase-related"/>
</dbReference>
<dbReference type="InterPro" id="IPR024078">
    <property type="entry name" value="LmbE-like_dom_sf"/>
</dbReference>
<feature type="transmembrane region" description="Helical" evidence="3">
    <location>
        <begin position="146"/>
        <end position="177"/>
    </location>
</feature>
<dbReference type="EC" id="3.5.1.89" evidence="2"/>
<dbReference type="SUPFAM" id="SSF102588">
    <property type="entry name" value="LmbE-like"/>
    <property type="match status" value="1"/>
</dbReference>
<dbReference type="Proteomes" id="UP000050794">
    <property type="component" value="Unassembled WGS sequence"/>
</dbReference>
<dbReference type="GO" id="GO:0000225">
    <property type="term" value="F:N-acetylglucosaminylphosphatidylinositol deacetylase activity"/>
    <property type="evidence" value="ECO:0007669"/>
    <property type="project" value="UniProtKB-EC"/>
</dbReference>
<proteinExistence type="inferred from homology"/>
<keyword evidence="3" id="KW-0812">Transmembrane</keyword>
<dbReference type="PANTHER" id="PTHR12993">
    <property type="entry name" value="N-ACETYLGLUCOSAMINYL-PHOSPHATIDYLINOSITOL DE-N-ACETYLASE-RELATED"/>
    <property type="match status" value="1"/>
</dbReference>
<evidence type="ECO:0000256" key="2">
    <source>
        <dbReference type="ARBA" id="ARBA00012176"/>
    </source>
</evidence>
<accession>A0A183UR68</accession>